<evidence type="ECO:0000259" key="7">
    <source>
        <dbReference type="Pfam" id="PF25063"/>
    </source>
</evidence>
<dbReference type="PROSITE" id="PS50293">
    <property type="entry name" value="TPR_REGION"/>
    <property type="match status" value="1"/>
</dbReference>
<evidence type="ECO:0000313" key="11">
    <source>
        <dbReference type="Proteomes" id="UP001515480"/>
    </source>
</evidence>
<comment type="similarity">
    <text evidence="1">Belongs to the TTC21 family.</text>
</comment>
<dbReference type="InterPro" id="IPR011990">
    <property type="entry name" value="TPR-like_helical_dom_sf"/>
</dbReference>
<evidence type="ECO:0000256" key="2">
    <source>
        <dbReference type="ARBA" id="ARBA00022737"/>
    </source>
</evidence>
<dbReference type="GO" id="GO:0005929">
    <property type="term" value="C:cilium"/>
    <property type="evidence" value="ECO:0007669"/>
    <property type="project" value="GOC"/>
</dbReference>
<evidence type="ECO:0000259" key="8">
    <source>
        <dbReference type="Pfam" id="PF25064"/>
    </source>
</evidence>
<dbReference type="PANTHER" id="PTHR14699:SF0">
    <property type="entry name" value="TETRATRICOPEPTIDE REPEAT PROTEIN 21 HOMOLOG"/>
    <property type="match status" value="1"/>
</dbReference>
<gene>
    <name evidence="10" type="ORF">AB1Y20_005173</name>
</gene>
<dbReference type="Pfam" id="PF25068">
    <property type="entry name" value="ARM_TT21_4th"/>
    <property type="match status" value="1"/>
</dbReference>
<dbReference type="Pfam" id="PF25058">
    <property type="entry name" value="ARM_TT21"/>
    <property type="match status" value="1"/>
</dbReference>
<evidence type="ECO:0000256" key="3">
    <source>
        <dbReference type="ARBA" id="ARBA00022803"/>
    </source>
</evidence>
<dbReference type="GO" id="GO:0030991">
    <property type="term" value="C:intraciliary transport particle A"/>
    <property type="evidence" value="ECO:0007669"/>
    <property type="project" value="TreeGrafter"/>
</dbReference>
<dbReference type="GO" id="GO:0035721">
    <property type="term" value="P:intraciliary retrograde transport"/>
    <property type="evidence" value="ECO:0007669"/>
    <property type="project" value="TreeGrafter"/>
</dbReference>
<dbReference type="Pfam" id="PF25063">
    <property type="entry name" value="ARM_TT21_C"/>
    <property type="match status" value="1"/>
</dbReference>
<evidence type="ECO:0000259" key="9">
    <source>
        <dbReference type="Pfam" id="PF25068"/>
    </source>
</evidence>
<proteinExistence type="inferred from homology"/>
<dbReference type="EMBL" id="JBGBPQ010000013">
    <property type="protein sequence ID" value="KAL1511891.1"/>
    <property type="molecule type" value="Genomic_DNA"/>
</dbReference>
<evidence type="ECO:0000259" key="6">
    <source>
        <dbReference type="Pfam" id="PF25062"/>
    </source>
</evidence>
<keyword evidence="2" id="KW-0677">Repeat</keyword>
<dbReference type="GO" id="GO:0061512">
    <property type="term" value="P:protein localization to cilium"/>
    <property type="evidence" value="ECO:0007669"/>
    <property type="project" value="TreeGrafter"/>
</dbReference>
<sequence length="1323" mass="148750">MEFLPLVNYYARTGYYRHIVSVCEDAMKKRAGSSADPTVSFWSAVGLLLDGKVNESIRELEGMKRRTDMALPVKLALLHAHRQCKVVDSEEVARLEVEVRGKEEDSAPDRARLHAALVLWHFGEIHQSRRHAQALLRLNPQSVPALTLSGHLALADAEAEIEAHGDPTVHLDNAANIFEQAMPSSSSRKDVETLMGKARVHQMREQLKEALDCLNQVVVLYTWFLPALVEKCMVLMAMGDWDQAVETAQRVLAQDPQNIEALRLITLFLLSQEARHSVACGRISDLIEALDRHEPNNAALYHKTAQPFARLAGRSTQVLQLTLTLSGRACKIAPTRCEYLAEYGYQQLLLRDLTGAMATLKRAATLEDGAQVVMSHLIKCQILLGYLDDADQQLEFVREIEASLERSPEMSLNAALLAWQRRRSVEEAIAMLDEAVEVHMNQIRRAPFNDQYFVRLNPVLLLELAQEFLRHCGPEPEVYDDTSAAALVLGKASKLLQFTCAQVPGLLDGQLLLAKAHFLRYDFDAALRCCAACTKADPTFSAAALLQAQILLRSDKYREAHSVLEQALAHNFSVRDSPVFHLVKARVLRNQGEPEEALHVLETALSLRGVQSAGDGGWRDEGDTNLSAFDRCSVFVLTVQVQLELKKMKEAKALLNKASYEFSDTPQDRRITIVSAELEVARGKIDKAITMLQGIEPNSPHYHAARSELASLYLEHRNDRHAYANCHEELVKGNPTPQAYVTLGEAYMNISEPEKAVAAFENALRKSPGDAALASRIGKVLVATHEFVRAIEYYLEAVTKDPSRFGLRYELAELYFELKKHDQALEELAKLTVAHDPNDISLDECSLQVKALMLEARVRKEQESYQIPEAMQALTRAKSVQTNILSRVRLESPEQRANQRDAAAELAFQTASYFEFQHDPDAALDGYKEVLKHDDSHPKAILAVARLQLGRGELAEAQAETLKLIRLDPESEEANMMLANIMLQKNEWDAAIFHFEEQLSKQSSNFKALAMLLQLLRRAGRLPEANKHLAAAAKSSPRAPLEAGYKFCEGLLHKYMNDPRAALTSLNLARRDGEWGERAVMTMIEIYLNPENETNWDELVLDERPAGEPPEPVKAAVKLLRELPKSPRQAVLECYTFMAYKSKNHVEKACAKLLELLNVEREYVPAMVCLSQAYLMLKQAPKARNYLKRVAKLTFLAEMVDDFERGWLILSDINIAGGKYDLAEELCKRCLQSNKSCAKAWEFMGVVKEKESAYRDAASCYENAWKYENEASAAVGYKLSFNYLKAKKYVDAIDVCHKVLKLYPDYPRIQNDVLEKARQALRT</sequence>
<feature type="domain" description="Tetratricopeptide repeat protein 21A/21B second ARM" evidence="5">
    <location>
        <begin position="283"/>
        <end position="553"/>
    </location>
</feature>
<feature type="repeat" description="TPR" evidence="4">
    <location>
        <begin position="737"/>
        <end position="770"/>
    </location>
</feature>
<dbReference type="Pfam" id="PF25062">
    <property type="entry name" value="ARM_TT21_N"/>
    <property type="match status" value="1"/>
</dbReference>
<feature type="domain" description="Tetratricopeptide repeat protein 21A/21B fifth ARM repeats" evidence="8">
    <location>
        <begin position="972"/>
        <end position="1088"/>
    </location>
</feature>
<evidence type="ECO:0008006" key="12">
    <source>
        <dbReference type="Google" id="ProtNLM"/>
    </source>
</evidence>
<dbReference type="SMART" id="SM00028">
    <property type="entry name" value="TPR"/>
    <property type="match status" value="14"/>
</dbReference>
<dbReference type="Gene3D" id="1.25.40.10">
    <property type="entry name" value="Tetratricopeptide repeat domain"/>
    <property type="match status" value="6"/>
</dbReference>
<comment type="caution">
    <text evidence="10">The sequence shown here is derived from an EMBL/GenBank/DDBJ whole genome shotgun (WGS) entry which is preliminary data.</text>
</comment>
<evidence type="ECO:0000256" key="4">
    <source>
        <dbReference type="PROSITE-ProRule" id="PRU00339"/>
    </source>
</evidence>
<dbReference type="InterPro" id="IPR056833">
    <property type="entry name" value="ARM_TT21_N"/>
</dbReference>
<feature type="repeat" description="TPR" evidence="4">
    <location>
        <begin position="771"/>
        <end position="804"/>
    </location>
</feature>
<protein>
    <recommendedName>
        <fullName evidence="12">Tetratricopeptide repeat protein 21B</fullName>
    </recommendedName>
</protein>
<accession>A0AB34J3V1</accession>
<dbReference type="PANTHER" id="PTHR14699">
    <property type="entry name" value="STI2 PROTEIN-RELATED"/>
    <property type="match status" value="1"/>
</dbReference>
<evidence type="ECO:0000256" key="1">
    <source>
        <dbReference type="ARBA" id="ARBA00010935"/>
    </source>
</evidence>
<keyword evidence="3 4" id="KW-0802">TPR repeat</keyword>
<organism evidence="10 11">
    <name type="scientific">Prymnesium parvum</name>
    <name type="common">Toxic golden alga</name>
    <dbReference type="NCBI Taxonomy" id="97485"/>
    <lineage>
        <taxon>Eukaryota</taxon>
        <taxon>Haptista</taxon>
        <taxon>Haptophyta</taxon>
        <taxon>Prymnesiophyceae</taxon>
        <taxon>Prymnesiales</taxon>
        <taxon>Prymnesiaceae</taxon>
        <taxon>Prymnesium</taxon>
    </lineage>
</organism>
<feature type="domain" description="Tetratricopeptide repeat protein 21A/21B fourth ARM" evidence="9">
    <location>
        <begin position="773"/>
        <end position="931"/>
    </location>
</feature>
<dbReference type="Pfam" id="PF13181">
    <property type="entry name" value="TPR_8"/>
    <property type="match status" value="1"/>
</dbReference>
<dbReference type="Pfam" id="PF25064">
    <property type="entry name" value="ARM_TT21_5th"/>
    <property type="match status" value="1"/>
</dbReference>
<feature type="domain" description="Tetratricopeptide repeat protein 21A/21B C-terminal ARM" evidence="7">
    <location>
        <begin position="1116"/>
        <end position="1318"/>
    </location>
</feature>
<keyword evidence="11" id="KW-1185">Reference proteome</keyword>
<evidence type="ECO:0000259" key="5">
    <source>
        <dbReference type="Pfam" id="PF25060"/>
    </source>
</evidence>
<dbReference type="SUPFAM" id="SSF48452">
    <property type="entry name" value="TPR-like"/>
    <property type="match status" value="4"/>
</dbReference>
<dbReference type="InterPro" id="IPR040364">
    <property type="entry name" value="TTC21A/TTC21B"/>
</dbReference>
<feature type="domain" description="Tetratricopeptide repeat protein 21A/21B N-terminal ARM repeat" evidence="6">
    <location>
        <begin position="7"/>
        <end position="245"/>
    </location>
</feature>
<evidence type="ECO:0000313" key="10">
    <source>
        <dbReference type="EMBL" id="KAL1511891.1"/>
    </source>
</evidence>
<name>A0AB34J3V1_PRYPA</name>
<dbReference type="PROSITE" id="PS50005">
    <property type="entry name" value="TPR"/>
    <property type="match status" value="2"/>
</dbReference>
<dbReference type="Pfam" id="PF25060">
    <property type="entry name" value="ARM_TT21_2nd"/>
    <property type="match status" value="1"/>
</dbReference>
<reference evidence="10 11" key="1">
    <citation type="journal article" date="2024" name="Science">
        <title>Giant polyketide synthase enzymes in the biosynthesis of giant marine polyether toxins.</title>
        <authorList>
            <person name="Fallon T.R."/>
            <person name="Shende V.V."/>
            <person name="Wierzbicki I.H."/>
            <person name="Pendleton A.L."/>
            <person name="Watervoot N.F."/>
            <person name="Auber R.P."/>
            <person name="Gonzalez D.J."/>
            <person name="Wisecaver J.H."/>
            <person name="Moore B.S."/>
        </authorList>
    </citation>
    <scope>NUCLEOTIDE SEQUENCE [LARGE SCALE GENOMIC DNA]</scope>
    <source>
        <strain evidence="10 11">12B1</strain>
    </source>
</reference>
<dbReference type="InterPro" id="IPR019734">
    <property type="entry name" value="TPR_rpt"/>
</dbReference>
<dbReference type="InterPro" id="IPR056834">
    <property type="entry name" value="ARM_TT21_C"/>
</dbReference>
<dbReference type="InterPro" id="IPR056836">
    <property type="entry name" value="ARM_TT21_4th"/>
</dbReference>
<dbReference type="InterPro" id="IPR056832">
    <property type="entry name" value="ARM_TT21_2nd"/>
</dbReference>
<dbReference type="Proteomes" id="UP001515480">
    <property type="component" value="Unassembled WGS sequence"/>
</dbReference>
<dbReference type="FunFam" id="1.25.40.10:FF:000219">
    <property type="entry name" value="Tetratricopeptide repeat domain 21B"/>
    <property type="match status" value="1"/>
</dbReference>
<dbReference type="InterPro" id="IPR056835">
    <property type="entry name" value="ARM_TT21_5th"/>
</dbReference>